<dbReference type="SUPFAM" id="SSF46689">
    <property type="entry name" value="Homeodomain-like"/>
    <property type="match status" value="1"/>
</dbReference>
<evidence type="ECO:0000313" key="7">
    <source>
        <dbReference type="EMBL" id="NYE94688.1"/>
    </source>
</evidence>
<feature type="DNA-binding region" description="H-T-H motif" evidence="4">
    <location>
        <begin position="42"/>
        <end position="61"/>
    </location>
</feature>
<dbReference type="GO" id="GO:0003700">
    <property type="term" value="F:DNA-binding transcription factor activity"/>
    <property type="evidence" value="ECO:0007669"/>
    <property type="project" value="TreeGrafter"/>
</dbReference>
<dbReference type="SUPFAM" id="SSF48498">
    <property type="entry name" value="Tetracyclin repressor-like, C-terminal domain"/>
    <property type="match status" value="1"/>
</dbReference>
<evidence type="ECO:0000259" key="6">
    <source>
        <dbReference type="PROSITE" id="PS50977"/>
    </source>
</evidence>
<dbReference type="InterPro" id="IPR036271">
    <property type="entry name" value="Tet_transcr_reg_TetR-rel_C_sf"/>
</dbReference>
<dbReference type="InterPro" id="IPR009057">
    <property type="entry name" value="Homeodomain-like_sf"/>
</dbReference>
<evidence type="ECO:0000256" key="4">
    <source>
        <dbReference type="PROSITE-ProRule" id="PRU00335"/>
    </source>
</evidence>
<keyword evidence="2 4" id="KW-0238">DNA-binding</keyword>
<reference evidence="7 8" key="1">
    <citation type="submission" date="2020-07" db="EMBL/GenBank/DDBJ databases">
        <title>Sequencing the genomes of 1000 actinobacteria strains.</title>
        <authorList>
            <person name="Klenk H.-P."/>
        </authorList>
    </citation>
    <scope>NUCLEOTIDE SEQUENCE [LARGE SCALE GENOMIC DNA]</scope>
    <source>
        <strain evidence="7 8">DSM 102047</strain>
    </source>
</reference>
<dbReference type="InterPro" id="IPR041490">
    <property type="entry name" value="KstR2_TetR_C"/>
</dbReference>
<dbReference type="GO" id="GO:0000976">
    <property type="term" value="F:transcription cis-regulatory region binding"/>
    <property type="evidence" value="ECO:0007669"/>
    <property type="project" value="TreeGrafter"/>
</dbReference>
<name>A0A7Y9LSB9_9MICC</name>
<organism evidence="7 8">
    <name type="scientific">Psychromicrobium silvestre</name>
    <dbReference type="NCBI Taxonomy" id="1645614"/>
    <lineage>
        <taxon>Bacteria</taxon>
        <taxon>Bacillati</taxon>
        <taxon>Actinomycetota</taxon>
        <taxon>Actinomycetes</taxon>
        <taxon>Micrococcales</taxon>
        <taxon>Micrococcaceae</taxon>
        <taxon>Psychromicrobium</taxon>
    </lineage>
</organism>
<gene>
    <name evidence="7" type="ORF">FHU41_000909</name>
</gene>
<dbReference type="InterPro" id="IPR050109">
    <property type="entry name" value="HTH-type_TetR-like_transc_reg"/>
</dbReference>
<protein>
    <submittedName>
        <fullName evidence="7">AcrR family transcriptional regulator</fullName>
    </submittedName>
</protein>
<evidence type="ECO:0000313" key="8">
    <source>
        <dbReference type="Proteomes" id="UP000521748"/>
    </source>
</evidence>
<dbReference type="RefSeq" id="WP_179388419.1">
    <property type="nucleotide sequence ID" value="NZ_JACBYQ010000001.1"/>
</dbReference>
<evidence type="ECO:0000256" key="1">
    <source>
        <dbReference type="ARBA" id="ARBA00023015"/>
    </source>
</evidence>
<dbReference type="Proteomes" id="UP000521748">
    <property type="component" value="Unassembled WGS sequence"/>
</dbReference>
<dbReference type="EMBL" id="JACBYQ010000001">
    <property type="protein sequence ID" value="NYE94688.1"/>
    <property type="molecule type" value="Genomic_DNA"/>
</dbReference>
<sequence>MMSGATSNEQALENPSKSARTRERILDAAAQVLSQKGYAGMRLADVARVAEVQAPAIYYYFQSRDELVEEVMWAGAHRVRTHVEQVLDELPQETSPLQKILHAVEAHLRYELNISDYATASIRNTGQLPEHLRVRPAAEEATYSRTWRTLLGEAQEAGELRKDLDINVTRLLILGSMNWAAEWWNPRTRTLEDLVKATQDLVRYGMGSQL</sequence>
<keyword evidence="1" id="KW-0805">Transcription regulation</keyword>
<feature type="domain" description="HTH tetR-type" evidence="6">
    <location>
        <begin position="19"/>
        <end position="79"/>
    </location>
</feature>
<dbReference type="Pfam" id="PF00440">
    <property type="entry name" value="TetR_N"/>
    <property type="match status" value="1"/>
</dbReference>
<dbReference type="PANTHER" id="PTHR30055">
    <property type="entry name" value="HTH-TYPE TRANSCRIPTIONAL REGULATOR RUTR"/>
    <property type="match status" value="1"/>
</dbReference>
<dbReference type="Pfam" id="PF17932">
    <property type="entry name" value="TetR_C_24"/>
    <property type="match status" value="1"/>
</dbReference>
<comment type="caution">
    <text evidence="7">The sequence shown here is derived from an EMBL/GenBank/DDBJ whole genome shotgun (WGS) entry which is preliminary data.</text>
</comment>
<feature type="compositionally biased region" description="Polar residues" evidence="5">
    <location>
        <begin position="1"/>
        <end position="18"/>
    </location>
</feature>
<proteinExistence type="predicted"/>
<accession>A0A7Y9LSB9</accession>
<feature type="region of interest" description="Disordered" evidence="5">
    <location>
        <begin position="1"/>
        <end position="20"/>
    </location>
</feature>
<dbReference type="InterPro" id="IPR001647">
    <property type="entry name" value="HTH_TetR"/>
</dbReference>
<dbReference type="PRINTS" id="PR00455">
    <property type="entry name" value="HTHTETR"/>
</dbReference>
<keyword evidence="3" id="KW-0804">Transcription</keyword>
<evidence type="ECO:0000256" key="3">
    <source>
        <dbReference type="ARBA" id="ARBA00023163"/>
    </source>
</evidence>
<dbReference type="Gene3D" id="1.10.10.60">
    <property type="entry name" value="Homeodomain-like"/>
    <property type="match status" value="1"/>
</dbReference>
<keyword evidence="8" id="KW-1185">Reference proteome</keyword>
<dbReference type="Gene3D" id="1.10.357.10">
    <property type="entry name" value="Tetracycline Repressor, domain 2"/>
    <property type="match status" value="1"/>
</dbReference>
<evidence type="ECO:0000256" key="2">
    <source>
        <dbReference type="ARBA" id="ARBA00023125"/>
    </source>
</evidence>
<dbReference type="AlphaFoldDB" id="A0A7Y9LSB9"/>
<dbReference type="PROSITE" id="PS50977">
    <property type="entry name" value="HTH_TETR_2"/>
    <property type="match status" value="1"/>
</dbReference>
<evidence type="ECO:0000256" key="5">
    <source>
        <dbReference type="SAM" id="MobiDB-lite"/>
    </source>
</evidence>
<dbReference type="PANTHER" id="PTHR30055:SF234">
    <property type="entry name" value="HTH-TYPE TRANSCRIPTIONAL REGULATOR BETI"/>
    <property type="match status" value="1"/>
</dbReference>